<dbReference type="AlphaFoldDB" id="A0A645AXB3"/>
<keyword evidence="2" id="KW-0150">Chloroplast</keyword>
<evidence type="ECO:0000313" key="6">
    <source>
        <dbReference type="EMBL" id="MPM54174.1"/>
    </source>
</evidence>
<evidence type="ECO:0000256" key="4">
    <source>
        <dbReference type="ARBA" id="ARBA00022946"/>
    </source>
</evidence>
<organism evidence="6">
    <name type="scientific">bioreactor metagenome</name>
    <dbReference type="NCBI Taxonomy" id="1076179"/>
    <lineage>
        <taxon>unclassified sequences</taxon>
        <taxon>metagenomes</taxon>
        <taxon>ecological metagenomes</taxon>
    </lineage>
</organism>
<comment type="subcellular location">
    <subcellularLocation>
        <location evidence="1">Plastid</location>
        <location evidence="1">Chloroplast</location>
    </subcellularLocation>
</comment>
<evidence type="ECO:0000256" key="3">
    <source>
        <dbReference type="ARBA" id="ARBA00022640"/>
    </source>
</evidence>
<sequence length="270" mass="32066">MNKRNQGKLKVDFKSGISQDGPIIPRKYTVTHSDETGEILVTVAKHYDKSNISNKRDEVFARWFQNGSNYVLCLYLNVDGIERDKNKIEIRNKIFREELPIAITAIRQGDLELIKKHNNLDEADIFIKFNSRYEEFYKVENWGKLKNYKYIDDYDEYELEEDEEEKWVEERKNSLIRKKKCKIIMQESIILNLLNPYIENRLCVLYGSNIRYNIEKCEIVDIEELKTLDGCEKIYEVFIVTKIKMNSISRNVSIEFIVKPNNVIVKKVKE</sequence>
<dbReference type="EMBL" id="VSSQ01014683">
    <property type="protein sequence ID" value="MPM54174.1"/>
    <property type="molecule type" value="Genomic_DNA"/>
</dbReference>
<comment type="caution">
    <text evidence="6">The sequence shown here is derived from an EMBL/GenBank/DDBJ whole genome shotgun (WGS) entry which is preliminary data.</text>
</comment>
<reference evidence="6" key="1">
    <citation type="submission" date="2019-08" db="EMBL/GenBank/DDBJ databases">
        <authorList>
            <person name="Kucharzyk K."/>
            <person name="Murdoch R.W."/>
            <person name="Higgins S."/>
            <person name="Loffler F."/>
        </authorList>
    </citation>
    <scope>NUCLEOTIDE SEQUENCE</scope>
</reference>
<gene>
    <name evidence="6" type="ORF">SDC9_100948</name>
</gene>
<proteinExistence type="predicted"/>
<evidence type="ECO:0000256" key="1">
    <source>
        <dbReference type="ARBA" id="ARBA00004229"/>
    </source>
</evidence>
<evidence type="ECO:0000259" key="5">
    <source>
        <dbReference type="Pfam" id="PF12638"/>
    </source>
</evidence>
<dbReference type="PANTHER" id="PTHR31750:SF4">
    <property type="entry name" value="LP06106P"/>
    <property type="match status" value="1"/>
</dbReference>
<evidence type="ECO:0000256" key="2">
    <source>
        <dbReference type="ARBA" id="ARBA00022528"/>
    </source>
</evidence>
<dbReference type="PANTHER" id="PTHR31750">
    <property type="entry name" value="PROTEIN STAY-GREEN 1, CHLOROPLASTIC-RELATED"/>
    <property type="match status" value="1"/>
</dbReference>
<name>A0A645AXB3_9ZZZZ</name>
<dbReference type="InterPro" id="IPR024438">
    <property type="entry name" value="Staygreen"/>
</dbReference>
<keyword evidence="4" id="KW-0809">Transit peptide</keyword>
<keyword evidence="3" id="KW-0934">Plastid</keyword>
<accession>A0A645AXB3</accession>
<protein>
    <recommendedName>
        <fullName evidence="5">Staygreen protein domain-containing protein</fullName>
    </recommendedName>
</protein>
<dbReference type="Pfam" id="PF12638">
    <property type="entry name" value="Staygreen"/>
    <property type="match status" value="1"/>
</dbReference>
<feature type="domain" description="Staygreen protein" evidence="5">
    <location>
        <begin position="5"/>
        <end position="148"/>
    </location>
</feature>
<dbReference type="GO" id="GO:0009507">
    <property type="term" value="C:chloroplast"/>
    <property type="evidence" value="ECO:0007669"/>
    <property type="project" value="UniProtKB-SubCell"/>
</dbReference>
<dbReference type="Pfam" id="PF13027">
    <property type="entry name" value="DUF3888"/>
    <property type="match status" value="1"/>
</dbReference>
<dbReference type="InterPro" id="IPR024984">
    <property type="entry name" value="DUF3888"/>
</dbReference>